<dbReference type="PANTHER" id="PTHR43031:SF1">
    <property type="entry name" value="PYRIDINE NUCLEOTIDE-DISULPHIDE OXIDOREDUCTASE"/>
    <property type="match status" value="1"/>
</dbReference>
<sequence length="132" mass="14957">MNSKIITAAVILAVVAYLLYTSYVLFPKKRAYQSVSPEEFYRMIQSGDVFVIDVHVPKQKHIPGTNAWIPYDRIDEYSDLLPKDKSTKILVYCRSGHMSKMAASKLAQMGYENIYELDGGVIAWQEAGLPYS</sequence>
<keyword evidence="1" id="KW-0812">Transmembrane</keyword>
<gene>
    <name evidence="3" type="ORF">GACE_1196</name>
</gene>
<keyword evidence="1" id="KW-0472">Membrane</keyword>
<evidence type="ECO:0000313" key="3">
    <source>
        <dbReference type="EMBL" id="AIY90235.1"/>
    </source>
</evidence>
<keyword evidence="1" id="KW-1133">Transmembrane helix</keyword>
<dbReference type="PANTHER" id="PTHR43031">
    <property type="entry name" value="FAD-DEPENDENT OXIDOREDUCTASE"/>
    <property type="match status" value="1"/>
</dbReference>
<dbReference type="SMART" id="SM00450">
    <property type="entry name" value="RHOD"/>
    <property type="match status" value="1"/>
</dbReference>
<evidence type="ECO:0000313" key="4">
    <source>
        <dbReference type="Proteomes" id="UP000030624"/>
    </source>
</evidence>
<evidence type="ECO:0000256" key="1">
    <source>
        <dbReference type="SAM" id="Phobius"/>
    </source>
</evidence>
<proteinExistence type="predicted"/>
<dbReference type="Pfam" id="PF00581">
    <property type="entry name" value="Rhodanese"/>
    <property type="match status" value="1"/>
</dbReference>
<dbReference type="Proteomes" id="UP000030624">
    <property type="component" value="Chromosome"/>
</dbReference>
<dbReference type="STRING" id="565033.GACE_1196"/>
<dbReference type="EMBL" id="CP009552">
    <property type="protein sequence ID" value="AIY90235.1"/>
    <property type="molecule type" value="Genomic_DNA"/>
</dbReference>
<protein>
    <submittedName>
        <fullName evidence="3">Rhodanese-like domain protein</fullName>
    </submittedName>
</protein>
<dbReference type="InterPro" id="IPR036873">
    <property type="entry name" value="Rhodanese-like_dom_sf"/>
</dbReference>
<dbReference type="HOGENOM" id="CLU_089574_1_2_2"/>
<accession>A0A0A7GDW1</accession>
<dbReference type="Gene3D" id="3.40.250.10">
    <property type="entry name" value="Rhodanese-like domain"/>
    <property type="match status" value="1"/>
</dbReference>
<dbReference type="SUPFAM" id="SSF52821">
    <property type="entry name" value="Rhodanese/Cell cycle control phosphatase"/>
    <property type="match status" value="1"/>
</dbReference>
<dbReference type="eggNOG" id="arCOG02021">
    <property type="taxonomic scope" value="Archaea"/>
</dbReference>
<name>A0A0A7GDW1_GEOAI</name>
<dbReference type="InterPro" id="IPR050229">
    <property type="entry name" value="GlpE_sulfurtransferase"/>
</dbReference>
<evidence type="ECO:0000259" key="2">
    <source>
        <dbReference type="PROSITE" id="PS50206"/>
    </source>
</evidence>
<feature type="domain" description="Rhodanese" evidence="2">
    <location>
        <begin position="54"/>
        <end position="132"/>
    </location>
</feature>
<dbReference type="KEGG" id="gac:GACE_1196"/>
<dbReference type="InterPro" id="IPR001763">
    <property type="entry name" value="Rhodanese-like_dom"/>
</dbReference>
<organism evidence="3 4">
    <name type="scientific">Geoglobus acetivorans</name>
    <dbReference type="NCBI Taxonomy" id="565033"/>
    <lineage>
        <taxon>Archaea</taxon>
        <taxon>Methanobacteriati</taxon>
        <taxon>Methanobacteriota</taxon>
        <taxon>Archaeoglobi</taxon>
        <taxon>Archaeoglobales</taxon>
        <taxon>Archaeoglobaceae</taxon>
        <taxon>Geoglobus</taxon>
    </lineage>
</organism>
<dbReference type="PROSITE" id="PS50206">
    <property type="entry name" value="RHODANESE_3"/>
    <property type="match status" value="1"/>
</dbReference>
<dbReference type="CDD" id="cd00158">
    <property type="entry name" value="RHOD"/>
    <property type="match status" value="1"/>
</dbReference>
<reference evidence="3 4" key="1">
    <citation type="journal article" date="2015" name="Appl. Environ. Microbiol.">
        <title>The Geoglobus acetivorans genome: Fe(III) reduction, acetate utilization, autotrophic growth, and degradation of aromatic compounds in a hyperthermophilic archaeon.</title>
        <authorList>
            <person name="Mardanov A.V."/>
            <person name="Slododkina G.B."/>
            <person name="Slobodkin A.I."/>
            <person name="Beletsky A.V."/>
            <person name="Gavrilov S.N."/>
            <person name="Kublanov I.V."/>
            <person name="Bonch-Osmolovskaya E.A."/>
            <person name="Skryabin K.G."/>
            <person name="Ravin N.V."/>
        </authorList>
    </citation>
    <scope>NUCLEOTIDE SEQUENCE [LARGE SCALE GENOMIC DNA]</scope>
    <source>
        <strain evidence="3 4">SBH6</strain>
    </source>
</reference>
<dbReference type="GeneID" id="24797776"/>
<dbReference type="AlphaFoldDB" id="A0A0A7GDW1"/>
<feature type="transmembrane region" description="Helical" evidence="1">
    <location>
        <begin position="6"/>
        <end position="26"/>
    </location>
</feature>
<dbReference type="RefSeq" id="WP_052400238.1">
    <property type="nucleotide sequence ID" value="NZ_CP009552.1"/>
</dbReference>